<organism evidence="1 2">
    <name type="scientific">Dendrolimus kikuchii</name>
    <dbReference type="NCBI Taxonomy" id="765133"/>
    <lineage>
        <taxon>Eukaryota</taxon>
        <taxon>Metazoa</taxon>
        <taxon>Ecdysozoa</taxon>
        <taxon>Arthropoda</taxon>
        <taxon>Hexapoda</taxon>
        <taxon>Insecta</taxon>
        <taxon>Pterygota</taxon>
        <taxon>Neoptera</taxon>
        <taxon>Endopterygota</taxon>
        <taxon>Lepidoptera</taxon>
        <taxon>Glossata</taxon>
        <taxon>Ditrysia</taxon>
        <taxon>Bombycoidea</taxon>
        <taxon>Lasiocampidae</taxon>
        <taxon>Dendrolimus</taxon>
    </lineage>
</organism>
<protein>
    <submittedName>
        <fullName evidence="1">Uncharacterized protein</fullName>
    </submittedName>
</protein>
<comment type="caution">
    <text evidence="1">The sequence shown here is derived from an EMBL/GenBank/DDBJ whole genome shotgun (WGS) entry which is preliminary data.</text>
</comment>
<evidence type="ECO:0000313" key="2">
    <source>
        <dbReference type="Proteomes" id="UP000824533"/>
    </source>
</evidence>
<keyword evidence="2" id="KW-1185">Reference proteome</keyword>
<dbReference type="Proteomes" id="UP000824533">
    <property type="component" value="Linkage Group LG13"/>
</dbReference>
<gene>
    <name evidence="1" type="ORF">K1T71_007544</name>
</gene>
<reference evidence="1 2" key="1">
    <citation type="journal article" date="2021" name="Front. Genet.">
        <title>Chromosome-Level Genome Assembly Reveals Significant Gene Expansion in the Toll and IMD Signaling Pathways of Dendrolimus kikuchii.</title>
        <authorList>
            <person name="Zhou J."/>
            <person name="Wu P."/>
            <person name="Xiong Z."/>
            <person name="Liu N."/>
            <person name="Zhao N."/>
            <person name="Ji M."/>
            <person name="Qiu Y."/>
            <person name="Yang B."/>
        </authorList>
    </citation>
    <scope>NUCLEOTIDE SEQUENCE [LARGE SCALE GENOMIC DNA]</scope>
    <source>
        <strain evidence="1">Ann1</strain>
    </source>
</reference>
<evidence type="ECO:0000313" key="1">
    <source>
        <dbReference type="EMBL" id="KAJ0176365.1"/>
    </source>
</evidence>
<dbReference type="EMBL" id="CM034399">
    <property type="protein sequence ID" value="KAJ0176365.1"/>
    <property type="molecule type" value="Genomic_DNA"/>
</dbReference>
<accession>A0ACC1CXS4</accession>
<proteinExistence type="predicted"/>
<name>A0ACC1CXS4_9NEOP</name>
<sequence length="418" mass="49112">MVGRNCTLDDILNEKQLDHVIRESIAGNVAYKLLDYEINPAVDGLSGFLGDHMRVRLKLKVEERVEDIRLFIKRMPMGNAVKKDFIVENKFFWREMTVFKLLEDFKGAYGPNPWVTKAYIYTDTLLVMPDLSFEGYISLPLHGTFDLPHVLLTTASIARFHASCANYETNKTLNGNHPYRILDDYGHVFFETTFQDTLWMRAAAKLTANLLKEFSTKYHVKNLEENLAKSYVAACDTLKEYEGDLNVLVHKDLWNNNILFKYENGAPVNSVIIDFQCTRYGPPTFDLLSFFYLTTSRSFRERNEHMVFEHYFKTFMENVDEVTKLRMKEINYDKVSFMGWCERSRMFGMMEAICIFPYVLMDPKNAQRVFDDPDTYIKYLNEDRSEPVIAYAKICKPYRERQVELSEEYVQKYIINHL</sequence>